<proteinExistence type="predicted"/>
<sequence>MGGGGKALGANPGIVAVRLREVVYTLSPNHLKIMPGLWKDLPEKIKHKLENWHYGVLVAVGFYGPVWFCKHSVHQRELSHRD</sequence>
<dbReference type="OrthoDB" id="1841852at2759"/>
<dbReference type="AlphaFoldDB" id="D8RE33"/>
<dbReference type="PANTHER" id="PTHR34559">
    <property type="entry name" value="CYTOCHROME B-C1 COMPLEX SUBUNIT 8"/>
    <property type="match status" value="1"/>
</dbReference>
<dbReference type="EMBL" id="GL377577">
    <property type="protein sequence ID" value="EFJ29594.1"/>
    <property type="molecule type" value="Genomic_DNA"/>
</dbReference>
<organism evidence="2">
    <name type="scientific">Selaginella moellendorffii</name>
    <name type="common">Spikemoss</name>
    <dbReference type="NCBI Taxonomy" id="88036"/>
    <lineage>
        <taxon>Eukaryota</taxon>
        <taxon>Viridiplantae</taxon>
        <taxon>Streptophyta</taxon>
        <taxon>Embryophyta</taxon>
        <taxon>Tracheophyta</taxon>
        <taxon>Lycopodiopsida</taxon>
        <taxon>Selaginellales</taxon>
        <taxon>Selaginellaceae</taxon>
        <taxon>Selaginella</taxon>
    </lineage>
</organism>
<dbReference type="eggNOG" id="ENOG502S4G5">
    <property type="taxonomic scope" value="Eukaryota"/>
</dbReference>
<dbReference type="FunCoup" id="D8RE33">
    <property type="interactions" value="1451"/>
</dbReference>
<dbReference type="STRING" id="88036.D8RE33"/>
<dbReference type="PANTHER" id="PTHR34559:SF1">
    <property type="entry name" value="OS06G0175900 PROTEIN"/>
    <property type="match status" value="1"/>
</dbReference>
<evidence type="ECO:0000313" key="1">
    <source>
        <dbReference type="EMBL" id="EFJ29594.1"/>
    </source>
</evidence>
<dbReference type="Gramene" id="EFJ29594">
    <property type="protein sequence ID" value="EFJ29594"/>
    <property type="gene ID" value="SELMODRAFT_270776"/>
</dbReference>
<reference evidence="1 2" key="1">
    <citation type="journal article" date="2011" name="Science">
        <title>The Selaginella genome identifies genetic changes associated with the evolution of vascular plants.</title>
        <authorList>
            <person name="Banks J.A."/>
            <person name="Nishiyama T."/>
            <person name="Hasebe M."/>
            <person name="Bowman J.L."/>
            <person name="Gribskov M."/>
            <person name="dePamphilis C."/>
            <person name="Albert V.A."/>
            <person name="Aono N."/>
            <person name="Aoyama T."/>
            <person name="Ambrose B.A."/>
            <person name="Ashton N.W."/>
            <person name="Axtell M.J."/>
            <person name="Barker E."/>
            <person name="Barker M.S."/>
            <person name="Bennetzen J.L."/>
            <person name="Bonawitz N.D."/>
            <person name="Chapple C."/>
            <person name="Cheng C."/>
            <person name="Correa L.G."/>
            <person name="Dacre M."/>
            <person name="DeBarry J."/>
            <person name="Dreyer I."/>
            <person name="Elias M."/>
            <person name="Engstrom E.M."/>
            <person name="Estelle M."/>
            <person name="Feng L."/>
            <person name="Finet C."/>
            <person name="Floyd S.K."/>
            <person name="Frommer W.B."/>
            <person name="Fujita T."/>
            <person name="Gramzow L."/>
            <person name="Gutensohn M."/>
            <person name="Harholt J."/>
            <person name="Hattori M."/>
            <person name="Heyl A."/>
            <person name="Hirai T."/>
            <person name="Hiwatashi Y."/>
            <person name="Ishikawa M."/>
            <person name="Iwata M."/>
            <person name="Karol K.G."/>
            <person name="Koehler B."/>
            <person name="Kolukisaoglu U."/>
            <person name="Kubo M."/>
            <person name="Kurata T."/>
            <person name="Lalonde S."/>
            <person name="Li K."/>
            <person name="Li Y."/>
            <person name="Litt A."/>
            <person name="Lyons E."/>
            <person name="Manning G."/>
            <person name="Maruyama T."/>
            <person name="Michael T.P."/>
            <person name="Mikami K."/>
            <person name="Miyazaki S."/>
            <person name="Morinaga S."/>
            <person name="Murata T."/>
            <person name="Mueller-Roeber B."/>
            <person name="Nelson D.R."/>
            <person name="Obara M."/>
            <person name="Oguri Y."/>
            <person name="Olmstead R.G."/>
            <person name="Onodera N."/>
            <person name="Petersen B.L."/>
            <person name="Pils B."/>
            <person name="Prigge M."/>
            <person name="Rensing S.A."/>
            <person name="Riano-Pachon D.M."/>
            <person name="Roberts A.W."/>
            <person name="Sato Y."/>
            <person name="Scheller H.V."/>
            <person name="Schulz B."/>
            <person name="Schulz C."/>
            <person name="Shakirov E.V."/>
            <person name="Shibagaki N."/>
            <person name="Shinohara N."/>
            <person name="Shippen D.E."/>
            <person name="Soerensen I."/>
            <person name="Sotooka R."/>
            <person name="Sugimoto N."/>
            <person name="Sugita M."/>
            <person name="Sumikawa N."/>
            <person name="Tanurdzic M."/>
            <person name="Theissen G."/>
            <person name="Ulvskov P."/>
            <person name="Wakazuki S."/>
            <person name="Weng J.K."/>
            <person name="Willats W.W."/>
            <person name="Wipf D."/>
            <person name="Wolf P.G."/>
            <person name="Yang L."/>
            <person name="Zimmer A.D."/>
            <person name="Zhu Q."/>
            <person name="Mitros T."/>
            <person name="Hellsten U."/>
            <person name="Loque D."/>
            <person name="Otillar R."/>
            <person name="Salamov A."/>
            <person name="Schmutz J."/>
            <person name="Shapiro H."/>
            <person name="Lindquist E."/>
            <person name="Lucas S."/>
            <person name="Rokhsar D."/>
            <person name="Grigoriev I.V."/>
        </authorList>
    </citation>
    <scope>NUCLEOTIDE SEQUENCE [LARGE SCALE GENOMIC DNA]</scope>
</reference>
<name>D8RE33_SELML</name>
<keyword evidence="2" id="KW-1185">Reference proteome</keyword>
<evidence type="ECO:0008006" key="3">
    <source>
        <dbReference type="Google" id="ProtNLM"/>
    </source>
</evidence>
<dbReference type="InParanoid" id="D8RE33"/>
<dbReference type="HOGENOM" id="CLU_202122_0_0_1"/>
<gene>
    <name evidence="1" type="ORF">SELMODRAFT_270776</name>
</gene>
<dbReference type="Pfam" id="PF10890">
    <property type="entry name" value="Cyt_b-c1_8"/>
    <property type="match status" value="1"/>
</dbReference>
<protein>
    <recommendedName>
        <fullName evidence="3">Cytochrome b-c1 complex subunit 8</fullName>
    </recommendedName>
</protein>
<dbReference type="GO" id="GO:0098803">
    <property type="term" value="C:respiratory chain complex"/>
    <property type="evidence" value="ECO:0007669"/>
    <property type="project" value="InterPro"/>
</dbReference>
<evidence type="ECO:0000313" key="2">
    <source>
        <dbReference type="Proteomes" id="UP000001514"/>
    </source>
</evidence>
<accession>D8RE33</accession>
<dbReference type="Proteomes" id="UP000001514">
    <property type="component" value="Unassembled WGS sequence"/>
</dbReference>
<dbReference type="KEGG" id="smo:SELMODRAFT_270776"/>
<dbReference type="InterPro" id="IPR020101">
    <property type="entry name" value="Cyt_b-c1_8-plants"/>
</dbReference>